<dbReference type="CDD" id="cd07185">
    <property type="entry name" value="OmpA_C-like"/>
    <property type="match status" value="1"/>
</dbReference>
<dbReference type="InterPro" id="IPR006665">
    <property type="entry name" value="OmpA-like"/>
</dbReference>
<dbReference type="Proteomes" id="UP000535890">
    <property type="component" value="Unassembled WGS sequence"/>
</dbReference>
<dbReference type="EMBL" id="JACCBN010000001">
    <property type="protein sequence ID" value="NYD37354.1"/>
    <property type="molecule type" value="Genomic_DNA"/>
</dbReference>
<dbReference type="Pfam" id="PF00691">
    <property type="entry name" value="OmpA"/>
    <property type="match status" value="1"/>
</dbReference>
<dbReference type="GO" id="GO:0016020">
    <property type="term" value="C:membrane"/>
    <property type="evidence" value="ECO:0007669"/>
    <property type="project" value="UniProtKB-UniRule"/>
</dbReference>
<dbReference type="Gene3D" id="3.30.1330.60">
    <property type="entry name" value="OmpA-like domain"/>
    <property type="match status" value="1"/>
</dbReference>
<dbReference type="InterPro" id="IPR036737">
    <property type="entry name" value="OmpA-like_sf"/>
</dbReference>
<protein>
    <submittedName>
        <fullName evidence="4">Outer membrane protein OmpA-like peptidoglycan-associated protein</fullName>
    </submittedName>
</protein>
<reference evidence="4 5" key="1">
    <citation type="submission" date="2020-07" db="EMBL/GenBank/DDBJ databases">
        <title>Sequencing the genomes of 1000 actinobacteria strains.</title>
        <authorList>
            <person name="Klenk H.-P."/>
        </authorList>
    </citation>
    <scope>NUCLEOTIDE SEQUENCE [LARGE SCALE GENOMIC DNA]</scope>
    <source>
        <strain evidence="4 5">DSM 45772</strain>
    </source>
</reference>
<evidence type="ECO:0000256" key="1">
    <source>
        <dbReference type="PROSITE-ProRule" id="PRU00473"/>
    </source>
</evidence>
<keyword evidence="1" id="KW-0472">Membrane</keyword>
<dbReference type="SUPFAM" id="SSF103088">
    <property type="entry name" value="OmpA-like"/>
    <property type="match status" value="1"/>
</dbReference>
<feature type="domain" description="OmpA-like" evidence="3">
    <location>
        <begin position="304"/>
        <end position="428"/>
    </location>
</feature>
<name>A0A7Y9DXH6_9PSEU</name>
<comment type="caution">
    <text evidence="4">The sequence shown here is derived from an EMBL/GenBank/DDBJ whole genome shotgun (WGS) entry which is preliminary data.</text>
</comment>
<organism evidence="4 5">
    <name type="scientific">Actinomycetospora corticicola</name>
    <dbReference type="NCBI Taxonomy" id="663602"/>
    <lineage>
        <taxon>Bacteria</taxon>
        <taxon>Bacillati</taxon>
        <taxon>Actinomycetota</taxon>
        <taxon>Actinomycetes</taxon>
        <taxon>Pseudonocardiales</taxon>
        <taxon>Pseudonocardiaceae</taxon>
        <taxon>Actinomycetospora</taxon>
    </lineage>
</organism>
<evidence type="ECO:0000313" key="5">
    <source>
        <dbReference type="Proteomes" id="UP000535890"/>
    </source>
</evidence>
<evidence type="ECO:0000313" key="4">
    <source>
        <dbReference type="EMBL" id="NYD37354.1"/>
    </source>
</evidence>
<dbReference type="PROSITE" id="PS51123">
    <property type="entry name" value="OMPA_2"/>
    <property type="match status" value="1"/>
</dbReference>
<keyword evidence="5" id="KW-1185">Reference proteome</keyword>
<dbReference type="RefSeq" id="WP_179794921.1">
    <property type="nucleotide sequence ID" value="NZ_BAABHP010000014.1"/>
</dbReference>
<feature type="region of interest" description="Disordered" evidence="2">
    <location>
        <begin position="1"/>
        <end position="21"/>
    </location>
</feature>
<gene>
    <name evidence="4" type="ORF">BJ983_003456</name>
</gene>
<evidence type="ECO:0000256" key="2">
    <source>
        <dbReference type="SAM" id="MobiDB-lite"/>
    </source>
</evidence>
<accession>A0A7Y9DXH6</accession>
<dbReference type="AlphaFoldDB" id="A0A7Y9DXH6"/>
<sequence>MTLRRSPGSSSAPLRLRASGSSSAPLRLRTSALALATVAALALGACSSSDDSSGGFGSGGGGGAPLSCPVPVGPMAIALGGRANEPEPSLPGPVQQAAISVVSGASDQKVQPKFTVVNVDGRPTVAGSDTYRTDAGNAIAAQDDQNAFLSGLGQAIPTLRAQTPEADTLGALTLAGRSVQGSRPGTVALIDSGLSTVAPLDFRTAGLLDAPVADVVSSLRDAKALPALNGATVILAGIGDVAAPQGPLDTSQRASLVALWKGIAEAGGASCVAVVDEPRSGDAPSDVPPVSVVDLPPPPTITPGKATALPDDGSVGFQPDTATFRDENAARGVLAPFADFLKQAPARRIALTGTTARAGSPASQTDLSTRRAEAVKGLLVSLGASADQITTKGVGSQFPGYVDDVGPGGKQLPGPAATNRKVIVEPSA</sequence>
<evidence type="ECO:0000259" key="3">
    <source>
        <dbReference type="PROSITE" id="PS51123"/>
    </source>
</evidence>
<feature type="region of interest" description="Disordered" evidence="2">
    <location>
        <begin position="405"/>
        <end position="428"/>
    </location>
</feature>
<proteinExistence type="predicted"/>